<dbReference type="EMBL" id="FIZX01000002">
    <property type="protein sequence ID" value="CZF81424.1"/>
    <property type="molecule type" value="Genomic_DNA"/>
</dbReference>
<evidence type="ECO:0000313" key="3">
    <source>
        <dbReference type="Proteomes" id="UP000071641"/>
    </source>
</evidence>
<dbReference type="InterPro" id="IPR018958">
    <property type="entry name" value="Knr4/Smi1-like_dom"/>
</dbReference>
<dbReference type="OrthoDB" id="9795554at2"/>
<accession>A0A128F4W1</accession>
<dbReference type="SUPFAM" id="SSF160631">
    <property type="entry name" value="SMI1/KNR4-like"/>
    <property type="match status" value="1"/>
</dbReference>
<dbReference type="Pfam" id="PF09346">
    <property type="entry name" value="SMI1_KNR4"/>
    <property type="match status" value="1"/>
</dbReference>
<evidence type="ECO:0000259" key="1">
    <source>
        <dbReference type="Pfam" id="PF09346"/>
    </source>
</evidence>
<dbReference type="RefSeq" id="WP_062663652.1">
    <property type="nucleotide sequence ID" value="NZ_FIZX01000002.1"/>
</dbReference>
<protein>
    <recommendedName>
        <fullName evidence="1">Knr4/Smi1-like domain-containing protein</fullName>
    </recommendedName>
</protein>
<sequence>MNVLDERGKGFYEEPSTREIDEFLDKYPFSIPQEFYDFYRKYNGFKLINQDLMFVYRFDAPFGTREKLEFEMFLPSDTLFLNYDTRAGVSFPIGMVPFVDVQEGEIVISLREDSFGKIYFCESNPTISKMSEDTFEAEIAKFKPSENQFPGTMKELADSFTELVKILELEEW</sequence>
<keyword evidence="3" id="KW-1185">Reference proteome</keyword>
<name>A0A128F4W1_9GAMM</name>
<proteinExistence type="predicted"/>
<dbReference type="Proteomes" id="UP000071641">
    <property type="component" value="Unassembled WGS sequence"/>
</dbReference>
<feature type="domain" description="Knr4/Smi1-like" evidence="1">
    <location>
        <begin position="16"/>
        <end position="164"/>
    </location>
</feature>
<evidence type="ECO:0000313" key="2">
    <source>
        <dbReference type="EMBL" id="CZF81424.1"/>
    </source>
</evidence>
<dbReference type="STRING" id="1796497.GCE9029_02601"/>
<reference evidence="3" key="1">
    <citation type="submission" date="2016-02" db="EMBL/GenBank/DDBJ databases">
        <authorList>
            <person name="Rodrigo-Torres Lidia"/>
            <person name="Arahal R.David."/>
        </authorList>
    </citation>
    <scope>NUCLEOTIDE SEQUENCE [LARGE SCALE GENOMIC DNA]</scope>
    <source>
        <strain evidence="3">CECT 9029</strain>
    </source>
</reference>
<dbReference type="InterPro" id="IPR037883">
    <property type="entry name" value="Knr4/Smi1-like_sf"/>
</dbReference>
<gene>
    <name evidence="2" type="ORF">GCE9029_02601</name>
</gene>
<dbReference type="Gene3D" id="3.40.1580.10">
    <property type="entry name" value="SMI1/KNR4-like"/>
    <property type="match status" value="1"/>
</dbReference>
<dbReference type="AlphaFoldDB" id="A0A128F4W1"/>
<organism evidence="2 3">
    <name type="scientific">Grimontia celer</name>
    <dbReference type="NCBI Taxonomy" id="1796497"/>
    <lineage>
        <taxon>Bacteria</taxon>
        <taxon>Pseudomonadati</taxon>
        <taxon>Pseudomonadota</taxon>
        <taxon>Gammaproteobacteria</taxon>
        <taxon>Vibrionales</taxon>
        <taxon>Vibrionaceae</taxon>
        <taxon>Grimontia</taxon>
    </lineage>
</organism>